<gene>
    <name evidence="2" type="ORF">BpHYR1_011537</name>
</gene>
<evidence type="ECO:0000313" key="2">
    <source>
        <dbReference type="EMBL" id="RNA16611.1"/>
    </source>
</evidence>
<accession>A0A3M7QZR5</accession>
<dbReference type="EMBL" id="REGN01004671">
    <property type="protein sequence ID" value="RNA16611.1"/>
    <property type="molecule type" value="Genomic_DNA"/>
</dbReference>
<keyword evidence="3" id="KW-1185">Reference proteome</keyword>
<keyword evidence="1" id="KW-0812">Transmembrane</keyword>
<feature type="transmembrane region" description="Helical" evidence="1">
    <location>
        <begin position="58"/>
        <end position="86"/>
    </location>
</feature>
<name>A0A3M7QZR5_BRAPC</name>
<sequence length="102" mass="11559">MRVIVKKSEFILDKEKNKAKKYTVLLRKTVFTNFILISSVFSVTSVCFFLRVGLAVGLLVAGVLVVPLPLLFLYSSFTLPFPTFLLGRVEEKKESKNKCVQQ</sequence>
<dbReference type="AlphaFoldDB" id="A0A3M7QZR5"/>
<feature type="transmembrane region" description="Helical" evidence="1">
    <location>
        <begin position="30"/>
        <end position="52"/>
    </location>
</feature>
<proteinExistence type="predicted"/>
<comment type="caution">
    <text evidence="2">The sequence shown here is derived from an EMBL/GenBank/DDBJ whole genome shotgun (WGS) entry which is preliminary data.</text>
</comment>
<evidence type="ECO:0000256" key="1">
    <source>
        <dbReference type="SAM" id="Phobius"/>
    </source>
</evidence>
<keyword evidence="1" id="KW-0472">Membrane</keyword>
<organism evidence="2 3">
    <name type="scientific">Brachionus plicatilis</name>
    <name type="common">Marine rotifer</name>
    <name type="synonym">Brachionus muelleri</name>
    <dbReference type="NCBI Taxonomy" id="10195"/>
    <lineage>
        <taxon>Eukaryota</taxon>
        <taxon>Metazoa</taxon>
        <taxon>Spiralia</taxon>
        <taxon>Gnathifera</taxon>
        <taxon>Rotifera</taxon>
        <taxon>Eurotatoria</taxon>
        <taxon>Monogononta</taxon>
        <taxon>Pseudotrocha</taxon>
        <taxon>Ploima</taxon>
        <taxon>Brachionidae</taxon>
        <taxon>Brachionus</taxon>
    </lineage>
</organism>
<reference evidence="2 3" key="1">
    <citation type="journal article" date="2018" name="Sci. Rep.">
        <title>Genomic signatures of local adaptation to the degree of environmental predictability in rotifers.</title>
        <authorList>
            <person name="Franch-Gras L."/>
            <person name="Hahn C."/>
            <person name="Garcia-Roger E.M."/>
            <person name="Carmona M.J."/>
            <person name="Serra M."/>
            <person name="Gomez A."/>
        </authorList>
    </citation>
    <scope>NUCLEOTIDE SEQUENCE [LARGE SCALE GENOMIC DNA]</scope>
    <source>
        <strain evidence="2">HYR1</strain>
    </source>
</reference>
<dbReference type="Proteomes" id="UP000276133">
    <property type="component" value="Unassembled WGS sequence"/>
</dbReference>
<protein>
    <submittedName>
        <fullName evidence="2">Uncharacterized protein</fullName>
    </submittedName>
</protein>
<keyword evidence="1" id="KW-1133">Transmembrane helix</keyword>
<evidence type="ECO:0000313" key="3">
    <source>
        <dbReference type="Proteomes" id="UP000276133"/>
    </source>
</evidence>